<dbReference type="InterPro" id="IPR029058">
    <property type="entry name" value="AB_hydrolase_fold"/>
</dbReference>
<evidence type="ECO:0000313" key="1">
    <source>
        <dbReference type="EMBL" id="GAB48698.1"/>
    </source>
</evidence>
<reference evidence="1 2" key="1">
    <citation type="submission" date="2012-02" db="EMBL/GenBank/DDBJ databases">
        <title>Whole genome shotgun sequence of Mobilicoccus pelagius NBRC 104925.</title>
        <authorList>
            <person name="Yoshida Y."/>
            <person name="Hosoyama A."/>
            <person name="Tsuchikane K."/>
            <person name="Katsumata H."/>
            <person name="Yamazaki S."/>
            <person name="Fujita N."/>
        </authorList>
    </citation>
    <scope>NUCLEOTIDE SEQUENCE [LARGE SCALE GENOMIC DNA]</scope>
    <source>
        <strain evidence="1 2">NBRC 104925</strain>
    </source>
</reference>
<dbReference type="AlphaFoldDB" id="H5USJ0"/>
<name>H5USJ0_9MICO</name>
<evidence type="ECO:0000313" key="2">
    <source>
        <dbReference type="Proteomes" id="UP000004367"/>
    </source>
</evidence>
<dbReference type="eggNOG" id="COG1073">
    <property type="taxonomic scope" value="Bacteria"/>
</dbReference>
<dbReference type="RefSeq" id="WP_009482596.1">
    <property type="nucleotide sequence ID" value="NZ_BAFE01000056.1"/>
</dbReference>
<accession>H5USJ0</accession>
<organism evidence="1 2">
    <name type="scientific">Mobilicoccus pelagius NBRC 104925</name>
    <dbReference type="NCBI Taxonomy" id="1089455"/>
    <lineage>
        <taxon>Bacteria</taxon>
        <taxon>Bacillati</taxon>
        <taxon>Actinomycetota</taxon>
        <taxon>Actinomycetes</taxon>
        <taxon>Micrococcales</taxon>
        <taxon>Dermatophilaceae</taxon>
        <taxon>Mobilicoccus</taxon>
    </lineage>
</organism>
<protein>
    <recommendedName>
        <fullName evidence="3">AB hydrolase-1 domain-containing protein</fullName>
    </recommendedName>
</protein>
<comment type="caution">
    <text evidence="1">The sequence shown here is derived from an EMBL/GenBank/DDBJ whole genome shotgun (WGS) entry which is preliminary data.</text>
</comment>
<dbReference type="EMBL" id="BAFE01000056">
    <property type="protein sequence ID" value="GAB48698.1"/>
    <property type="molecule type" value="Genomic_DNA"/>
</dbReference>
<gene>
    <name evidence="1" type="ORF">MOPEL_078_00870</name>
</gene>
<keyword evidence="2" id="KW-1185">Reference proteome</keyword>
<dbReference type="SUPFAM" id="SSF53474">
    <property type="entry name" value="alpha/beta-Hydrolases"/>
    <property type="match status" value="1"/>
</dbReference>
<dbReference type="Proteomes" id="UP000004367">
    <property type="component" value="Unassembled WGS sequence"/>
</dbReference>
<evidence type="ECO:0008006" key="3">
    <source>
        <dbReference type="Google" id="ProtNLM"/>
    </source>
</evidence>
<dbReference type="OrthoDB" id="7958481at2"/>
<dbReference type="Gene3D" id="3.40.50.1820">
    <property type="entry name" value="alpha/beta hydrolase"/>
    <property type="match status" value="1"/>
</dbReference>
<sequence>MTTAKPMLMFVHGLLSTPLDFSDQVAAMPDDLQGTAPWLRGARPGAKGETFDLVSAAADLAMTIELSGAPRTTCFGVGEGALVCLEIASSRPELPVDLVLVGPALAASAGARTQRRLTSLVPRRMLAARGVDKRRALDGLAEIADADLWGRVSELRSRVLLLVGEKDRAARAAAEAFTARATAADVRTCVVPGAGASPHTQRPQESNAALYDFIGVTPRR</sequence>
<proteinExistence type="predicted"/>
<dbReference type="STRING" id="1089455.MOPEL_078_00870"/>